<dbReference type="Proteomes" id="UP001558613">
    <property type="component" value="Unassembled WGS sequence"/>
</dbReference>
<organism evidence="2 3">
    <name type="scientific">Cirrhinus molitorella</name>
    <name type="common">mud carp</name>
    <dbReference type="NCBI Taxonomy" id="172907"/>
    <lineage>
        <taxon>Eukaryota</taxon>
        <taxon>Metazoa</taxon>
        <taxon>Chordata</taxon>
        <taxon>Craniata</taxon>
        <taxon>Vertebrata</taxon>
        <taxon>Euteleostomi</taxon>
        <taxon>Actinopterygii</taxon>
        <taxon>Neopterygii</taxon>
        <taxon>Teleostei</taxon>
        <taxon>Ostariophysi</taxon>
        <taxon>Cypriniformes</taxon>
        <taxon>Cyprinidae</taxon>
        <taxon>Labeoninae</taxon>
        <taxon>Labeonini</taxon>
        <taxon>Cirrhinus</taxon>
    </lineage>
</organism>
<gene>
    <name evidence="2" type="ORF">QQF64_003340</name>
</gene>
<dbReference type="EMBL" id="JAYMGO010000011">
    <property type="protein sequence ID" value="KAL1265313.1"/>
    <property type="molecule type" value="Genomic_DNA"/>
</dbReference>
<proteinExistence type="predicted"/>
<evidence type="ECO:0008006" key="4">
    <source>
        <dbReference type="Google" id="ProtNLM"/>
    </source>
</evidence>
<keyword evidence="3" id="KW-1185">Reference proteome</keyword>
<feature type="chain" id="PRO_5045597000" description="Secreted protein" evidence="1">
    <location>
        <begin position="16"/>
        <end position="97"/>
    </location>
</feature>
<evidence type="ECO:0000313" key="2">
    <source>
        <dbReference type="EMBL" id="KAL1265313.1"/>
    </source>
</evidence>
<comment type="caution">
    <text evidence="2">The sequence shown here is derived from an EMBL/GenBank/DDBJ whole genome shotgun (WGS) entry which is preliminary data.</text>
</comment>
<sequence length="97" mass="10933">MLCAVLVCFIGAVWAAHVLKPKLFTSAHIEKHVSLHVSHESNCCLQYLDWFPSSSVIRTRLRSSGELYELTAESRRAPLFYLLLSLTADGNFLLLII</sequence>
<accession>A0ABR3ML33</accession>
<protein>
    <recommendedName>
        <fullName evidence="4">Secreted protein</fullName>
    </recommendedName>
</protein>
<keyword evidence="1" id="KW-0732">Signal</keyword>
<evidence type="ECO:0000256" key="1">
    <source>
        <dbReference type="SAM" id="SignalP"/>
    </source>
</evidence>
<feature type="signal peptide" evidence="1">
    <location>
        <begin position="1"/>
        <end position="15"/>
    </location>
</feature>
<reference evidence="2 3" key="1">
    <citation type="submission" date="2023-09" db="EMBL/GenBank/DDBJ databases">
        <authorList>
            <person name="Wang M."/>
        </authorList>
    </citation>
    <scope>NUCLEOTIDE SEQUENCE [LARGE SCALE GENOMIC DNA]</scope>
    <source>
        <strain evidence="2">GT-2023</strain>
        <tissue evidence="2">Liver</tissue>
    </source>
</reference>
<name>A0ABR3ML33_9TELE</name>
<evidence type="ECO:0000313" key="3">
    <source>
        <dbReference type="Proteomes" id="UP001558613"/>
    </source>
</evidence>